<evidence type="ECO:0008006" key="8">
    <source>
        <dbReference type="Google" id="ProtNLM"/>
    </source>
</evidence>
<keyword evidence="4" id="KW-0378">Hydrolase</keyword>
<proteinExistence type="predicted"/>
<evidence type="ECO:0000256" key="1">
    <source>
        <dbReference type="ARBA" id="ARBA00022649"/>
    </source>
</evidence>
<dbReference type="AlphaFoldDB" id="A0A3B0V4D3"/>
<reference evidence="7" key="1">
    <citation type="submission" date="2018-06" db="EMBL/GenBank/DDBJ databases">
        <authorList>
            <person name="Zhirakovskaya E."/>
        </authorList>
    </citation>
    <scope>NUCLEOTIDE SEQUENCE</scope>
</reference>
<name>A0A3B0V4D3_9ZZZZ</name>
<gene>
    <name evidence="7" type="ORF">MNBD_CHLOROFLEXI01-4015</name>
</gene>
<dbReference type="GO" id="GO:0003729">
    <property type="term" value="F:mRNA binding"/>
    <property type="evidence" value="ECO:0007669"/>
    <property type="project" value="InterPro"/>
</dbReference>
<organism evidence="7">
    <name type="scientific">hydrothermal vent metagenome</name>
    <dbReference type="NCBI Taxonomy" id="652676"/>
    <lineage>
        <taxon>unclassified sequences</taxon>
        <taxon>metagenomes</taxon>
        <taxon>ecological metagenomes</taxon>
    </lineage>
</organism>
<evidence type="ECO:0000256" key="5">
    <source>
        <dbReference type="ARBA" id="ARBA00022884"/>
    </source>
</evidence>
<evidence type="ECO:0000256" key="6">
    <source>
        <dbReference type="ARBA" id="ARBA00023016"/>
    </source>
</evidence>
<keyword evidence="3" id="KW-0255">Endonuclease</keyword>
<accession>A0A3B0V4D3</accession>
<dbReference type="InterPro" id="IPR038570">
    <property type="entry name" value="HicA_sf"/>
</dbReference>
<evidence type="ECO:0000313" key="7">
    <source>
        <dbReference type="EMBL" id="VAW35253.1"/>
    </source>
</evidence>
<dbReference type="GO" id="GO:0016787">
    <property type="term" value="F:hydrolase activity"/>
    <property type="evidence" value="ECO:0007669"/>
    <property type="project" value="UniProtKB-KW"/>
</dbReference>
<dbReference type="EMBL" id="UOEU01000578">
    <property type="protein sequence ID" value="VAW35253.1"/>
    <property type="molecule type" value="Genomic_DNA"/>
</dbReference>
<dbReference type="SUPFAM" id="SSF54786">
    <property type="entry name" value="YcfA/nrd intein domain"/>
    <property type="match status" value="1"/>
</dbReference>
<dbReference type="GO" id="GO:0004519">
    <property type="term" value="F:endonuclease activity"/>
    <property type="evidence" value="ECO:0007669"/>
    <property type="project" value="UniProtKB-KW"/>
</dbReference>
<keyword evidence="5" id="KW-0694">RNA-binding</keyword>
<evidence type="ECO:0000256" key="2">
    <source>
        <dbReference type="ARBA" id="ARBA00022722"/>
    </source>
</evidence>
<dbReference type="InterPro" id="IPR012933">
    <property type="entry name" value="HicA_mRNA_interferase"/>
</dbReference>
<dbReference type="Gene3D" id="3.30.920.30">
    <property type="entry name" value="Hypothetical protein"/>
    <property type="match status" value="1"/>
</dbReference>
<sequence length="72" mass="8233">MSAFGPIKRRKLVQHLKKAGFTGLYSGGNHQYMVKGQLRLFIPNPHTGDISKALLSKILRQADIDRKEWEKL</sequence>
<keyword evidence="1" id="KW-1277">Toxin-antitoxin system</keyword>
<evidence type="ECO:0000256" key="3">
    <source>
        <dbReference type="ARBA" id="ARBA00022759"/>
    </source>
</evidence>
<evidence type="ECO:0000256" key="4">
    <source>
        <dbReference type="ARBA" id="ARBA00022801"/>
    </source>
</evidence>
<dbReference type="Pfam" id="PF07927">
    <property type="entry name" value="HicA_toxin"/>
    <property type="match status" value="1"/>
</dbReference>
<keyword evidence="2" id="KW-0540">Nuclease</keyword>
<keyword evidence="6" id="KW-0346">Stress response</keyword>
<protein>
    <recommendedName>
        <fullName evidence="8">YcfA family protein</fullName>
    </recommendedName>
</protein>